<dbReference type="EMBL" id="CP000758">
    <property type="protein sequence ID" value="ABS14275.1"/>
    <property type="molecule type" value="Genomic_DNA"/>
</dbReference>
<dbReference type="STRING" id="439375.Oant_1559"/>
<evidence type="ECO:0000313" key="2">
    <source>
        <dbReference type="Proteomes" id="UP000002301"/>
    </source>
</evidence>
<evidence type="ECO:0000313" key="1">
    <source>
        <dbReference type="EMBL" id="ABS14275.1"/>
    </source>
</evidence>
<dbReference type="RefSeq" id="WP_012091613.1">
    <property type="nucleotide sequence ID" value="NC_009667.1"/>
</dbReference>
<dbReference type="PATRIC" id="fig|439375.7.peg.1642"/>
<protein>
    <submittedName>
        <fullName evidence="1">Uncharacterized protein</fullName>
    </submittedName>
</protein>
<reference evidence="1 2" key="1">
    <citation type="journal article" date="2011" name="J. Bacteriol.">
        <title>Genome of Ochrobactrum anthropi ATCC 49188 T, a versatile opportunistic pathogen and symbiont of several eukaryotic hosts.</title>
        <authorList>
            <person name="Chain P.S."/>
            <person name="Lang D.M."/>
            <person name="Comerci D.J."/>
            <person name="Malfatti S.A."/>
            <person name="Vergez L.M."/>
            <person name="Shin M."/>
            <person name="Ugalde R.A."/>
            <person name="Garcia E."/>
            <person name="Tolmasky M.E."/>
        </authorList>
    </citation>
    <scope>NUCLEOTIDE SEQUENCE [LARGE SCALE GENOMIC DNA]</scope>
    <source>
        <strain evidence="2">ATCC 49188 / DSM 6882 / CCUG 24695 / JCM 21032 / LMG 3331 / NBRC 15819 / NCTC 12168 / Alc 37</strain>
    </source>
</reference>
<dbReference type="AlphaFoldDB" id="A6WZ71"/>
<dbReference type="KEGG" id="oan:Oant_1559"/>
<accession>A6WZ71</accession>
<gene>
    <name evidence="1" type="ordered locus">Oant_1559</name>
</gene>
<name>A6WZ71_BRUA4</name>
<keyword evidence="2" id="KW-1185">Reference proteome</keyword>
<organism evidence="1 2">
    <name type="scientific">Brucella anthropi (strain ATCC 49188 / DSM 6882 / CCUG 24695 / JCM 21032 / LMG 3331 / NBRC 15819 / NCTC 12168 / Alc 37)</name>
    <name type="common">Ochrobactrum anthropi</name>
    <dbReference type="NCBI Taxonomy" id="439375"/>
    <lineage>
        <taxon>Bacteria</taxon>
        <taxon>Pseudomonadati</taxon>
        <taxon>Pseudomonadota</taxon>
        <taxon>Alphaproteobacteria</taxon>
        <taxon>Hyphomicrobiales</taxon>
        <taxon>Brucellaceae</taxon>
        <taxon>Brucella/Ochrobactrum group</taxon>
        <taxon>Brucella</taxon>
    </lineage>
</organism>
<sequence>MVAEDEKASVNACSLPLVVTDRRRFPILILAGFPMSEDRINCSVPFCRRTIAKKALPQEHNEWICMKHWPLVPAALRRRKRQAEKIAKRKNTEAAWRLASMVWQHCKRVAIERAGGLL</sequence>
<dbReference type="Proteomes" id="UP000002301">
    <property type="component" value="Chromosome 1"/>
</dbReference>
<dbReference type="HOGENOM" id="CLU_2070690_0_0_5"/>
<proteinExistence type="predicted"/>